<name>A0A814X225_9BILA</name>
<sequence length="381" mass="44192">MSKETSIISVRFLTTLKEYTGGEICCLEIIHFLLFTIGFYEEPFSSMLNVSNTDLVENLEYLSKQFNRYFPFSIFLFGMVGNILNCFVLSQPNLRMNPCAYLFLISSIANIISITCGLATRVLSGWHMDLAAQNGLICKCRAFVVFVSRTIAFWLIAYATIDRWFSSCILHQRRQMSSLKNSQRVTKIIFLASALLYCQMIYCYDVNITSAPLQCYGKNVVCRFLTDFTYATITVLSPLLIMCIFGLITISNIRHHYYERALKRKAFKVNPNNKTTFKFVSVQQRQRRRIDRYLRHVLFIQIVFLSILTVPQAIEKIYTTLTVNTKKSSLHMTIHKFIYNFVLLLTYLASGLPFYIYTLCGGSIFRNTLLHLLRKMMPNYN</sequence>
<feature type="transmembrane region" description="Helical" evidence="5">
    <location>
        <begin position="21"/>
        <end position="40"/>
    </location>
</feature>
<comment type="subcellular location">
    <subcellularLocation>
        <location evidence="1">Membrane</location>
    </subcellularLocation>
</comment>
<dbReference type="Proteomes" id="UP000681720">
    <property type="component" value="Unassembled WGS sequence"/>
</dbReference>
<dbReference type="GO" id="GO:0016020">
    <property type="term" value="C:membrane"/>
    <property type="evidence" value="ECO:0007669"/>
    <property type="project" value="UniProtKB-SubCell"/>
</dbReference>
<feature type="transmembrane region" description="Helical" evidence="5">
    <location>
        <begin position="293"/>
        <end position="314"/>
    </location>
</feature>
<dbReference type="OrthoDB" id="10011636at2759"/>
<dbReference type="Gene3D" id="1.20.1070.10">
    <property type="entry name" value="Rhodopsin 7-helix transmembrane proteins"/>
    <property type="match status" value="1"/>
</dbReference>
<dbReference type="InterPro" id="IPR017452">
    <property type="entry name" value="GPCR_Rhodpsn_7TM"/>
</dbReference>
<dbReference type="PROSITE" id="PS50262">
    <property type="entry name" value="G_PROTEIN_RECEP_F1_2"/>
    <property type="match status" value="1"/>
</dbReference>
<dbReference type="Proteomes" id="UP000663834">
    <property type="component" value="Unassembled WGS sequence"/>
</dbReference>
<keyword evidence="4 5" id="KW-0472">Membrane</keyword>
<dbReference type="PANTHER" id="PTHR46641">
    <property type="entry name" value="FMRFAMIDE RECEPTOR-RELATED"/>
    <property type="match status" value="1"/>
</dbReference>
<evidence type="ECO:0000313" key="7">
    <source>
        <dbReference type="EMBL" id="CAF1210180.1"/>
    </source>
</evidence>
<keyword evidence="3 5" id="KW-1133">Transmembrane helix</keyword>
<feature type="domain" description="G-protein coupled receptors family 1 profile" evidence="6">
    <location>
        <begin position="81"/>
        <end position="357"/>
    </location>
</feature>
<dbReference type="EMBL" id="CAJNOV010005435">
    <property type="protein sequence ID" value="CAF1210180.1"/>
    <property type="molecule type" value="Genomic_DNA"/>
</dbReference>
<evidence type="ECO:0000256" key="4">
    <source>
        <dbReference type="ARBA" id="ARBA00023136"/>
    </source>
</evidence>
<feature type="transmembrane region" description="Helical" evidence="5">
    <location>
        <begin position="143"/>
        <end position="165"/>
    </location>
</feature>
<reference evidence="7" key="1">
    <citation type="submission" date="2021-02" db="EMBL/GenBank/DDBJ databases">
        <authorList>
            <person name="Nowell W R."/>
        </authorList>
    </citation>
    <scope>NUCLEOTIDE SEQUENCE</scope>
</reference>
<organism evidence="7 11">
    <name type="scientific">Rotaria magnacalcarata</name>
    <dbReference type="NCBI Taxonomy" id="392030"/>
    <lineage>
        <taxon>Eukaryota</taxon>
        <taxon>Metazoa</taxon>
        <taxon>Spiralia</taxon>
        <taxon>Gnathifera</taxon>
        <taxon>Rotifera</taxon>
        <taxon>Eurotatoria</taxon>
        <taxon>Bdelloidea</taxon>
        <taxon>Philodinida</taxon>
        <taxon>Philodinidae</taxon>
        <taxon>Rotaria</taxon>
    </lineage>
</organism>
<evidence type="ECO:0000313" key="8">
    <source>
        <dbReference type="EMBL" id="CAF1673307.1"/>
    </source>
</evidence>
<dbReference type="AlphaFoldDB" id="A0A814X225"/>
<dbReference type="Proteomes" id="UP000663855">
    <property type="component" value="Unassembled WGS sequence"/>
</dbReference>
<evidence type="ECO:0000256" key="2">
    <source>
        <dbReference type="ARBA" id="ARBA00022692"/>
    </source>
</evidence>
<keyword evidence="2 5" id="KW-0812">Transmembrane</keyword>
<comment type="caution">
    <text evidence="7">The sequence shown here is derived from an EMBL/GenBank/DDBJ whole genome shotgun (WGS) entry which is preliminary data.</text>
</comment>
<gene>
    <name evidence="7" type="ORF">CJN711_LOCUS12479</name>
    <name evidence="10" type="ORF">GIL414_LOCUS54150</name>
    <name evidence="8" type="ORF">KQP761_LOCUS34745</name>
    <name evidence="9" type="ORF">UXM345_LOCUS25547</name>
</gene>
<dbReference type="Proteomes" id="UP000663842">
    <property type="component" value="Unassembled WGS sequence"/>
</dbReference>
<feature type="transmembrane region" description="Helical" evidence="5">
    <location>
        <begin position="228"/>
        <end position="250"/>
    </location>
</feature>
<dbReference type="EMBL" id="CAJNOW010019564">
    <property type="protein sequence ID" value="CAF1673307.1"/>
    <property type="molecule type" value="Genomic_DNA"/>
</dbReference>
<accession>A0A814X225</accession>
<evidence type="ECO:0000259" key="6">
    <source>
        <dbReference type="PROSITE" id="PS50262"/>
    </source>
</evidence>
<dbReference type="EMBL" id="CAJOBF010004947">
    <property type="protein sequence ID" value="CAF4158494.1"/>
    <property type="molecule type" value="Genomic_DNA"/>
</dbReference>
<evidence type="ECO:0000313" key="9">
    <source>
        <dbReference type="EMBL" id="CAF4158494.1"/>
    </source>
</evidence>
<dbReference type="InterPro" id="IPR052954">
    <property type="entry name" value="GPCR-Ligand_Int"/>
</dbReference>
<evidence type="ECO:0000256" key="5">
    <source>
        <dbReference type="SAM" id="Phobius"/>
    </source>
</evidence>
<feature type="transmembrane region" description="Helical" evidence="5">
    <location>
        <begin position="337"/>
        <end position="365"/>
    </location>
</feature>
<feature type="transmembrane region" description="Helical" evidence="5">
    <location>
        <begin position="101"/>
        <end position="123"/>
    </location>
</feature>
<evidence type="ECO:0000313" key="10">
    <source>
        <dbReference type="EMBL" id="CAF4947753.1"/>
    </source>
</evidence>
<proteinExistence type="predicted"/>
<feature type="transmembrane region" description="Helical" evidence="5">
    <location>
        <begin position="185"/>
        <end position="202"/>
    </location>
</feature>
<evidence type="ECO:0000256" key="3">
    <source>
        <dbReference type="ARBA" id="ARBA00022989"/>
    </source>
</evidence>
<evidence type="ECO:0000256" key="1">
    <source>
        <dbReference type="ARBA" id="ARBA00004370"/>
    </source>
</evidence>
<protein>
    <recommendedName>
        <fullName evidence="6">G-protein coupled receptors family 1 profile domain-containing protein</fullName>
    </recommendedName>
</protein>
<dbReference type="EMBL" id="CAJOBJ010189344">
    <property type="protein sequence ID" value="CAF4947753.1"/>
    <property type="molecule type" value="Genomic_DNA"/>
</dbReference>
<evidence type="ECO:0000313" key="11">
    <source>
        <dbReference type="Proteomes" id="UP000663855"/>
    </source>
</evidence>
<dbReference type="SUPFAM" id="SSF81321">
    <property type="entry name" value="Family A G protein-coupled receptor-like"/>
    <property type="match status" value="1"/>
</dbReference>
<feature type="transmembrane region" description="Helical" evidence="5">
    <location>
        <begin position="69"/>
        <end position="89"/>
    </location>
</feature>